<evidence type="ECO:0000256" key="2">
    <source>
        <dbReference type="ARBA" id="ARBA00006661"/>
    </source>
</evidence>
<feature type="compositionally biased region" description="Low complexity" evidence="8">
    <location>
        <begin position="31"/>
        <end position="40"/>
    </location>
</feature>
<keyword evidence="5" id="KW-0234">DNA repair</keyword>
<name>A0ABR4NER7_9FUNG</name>
<dbReference type="Proteomes" id="UP001527925">
    <property type="component" value="Unassembled WGS sequence"/>
</dbReference>
<feature type="compositionally biased region" description="Basic residues" evidence="8">
    <location>
        <begin position="46"/>
        <end position="57"/>
    </location>
</feature>
<feature type="region of interest" description="Disordered" evidence="8">
    <location>
        <begin position="109"/>
        <end position="154"/>
    </location>
</feature>
<evidence type="ECO:0000256" key="5">
    <source>
        <dbReference type="ARBA" id="ARBA00023204"/>
    </source>
</evidence>
<keyword evidence="10" id="KW-1185">Reference proteome</keyword>
<comment type="subcellular location">
    <subcellularLocation>
        <location evidence="1">Nucleus</location>
    </subcellularLocation>
</comment>
<gene>
    <name evidence="9" type="primary">SLX4</name>
    <name evidence="9" type="ORF">HK105_202370</name>
</gene>
<feature type="compositionally biased region" description="Basic and acidic residues" evidence="8">
    <location>
        <begin position="666"/>
        <end position="677"/>
    </location>
</feature>
<comment type="caution">
    <text evidence="9">The sequence shown here is derived from an EMBL/GenBank/DDBJ whole genome shotgun (WGS) entry which is preliminary data.</text>
</comment>
<feature type="region of interest" description="Disordered" evidence="8">
    <location>
        <begin position="343"/>
        <end position="397"/>
    </location>
</feature>
<feature type="compositionally biased region" description="Basic residues" evidence="8">
    <location>
        <begin position="20"/>
        <end position="30"/>
    </location>
</feature>
<evidence type="ECO:0000256" key="6">
    <source>
        <dbReference type="ARBA" id="ARBA00023242"/>
    </source>
</evidence>
<keyword evidence="9" id="KW-0378">Hydrolase</keyword>
<sequence>MDASDDDFETLPLPTTLRGPRPHLSQRTHMRPAAASSSQPQPQPQRRSRPAAKRRAAQQHSSQAASSQVSAATQGAAPSSPVRPPAAESEMPADCALVTDPAAALSDAAAASSAQARSGEATSLNLSRPSSPEPVGRETEHQSPPPPSPSSTASELACPVCCRTATLISSPIQDHVNRCLDGRSGIASNVPEPPLAASPNRARPVSPQDALGGLFLCPICSVNLTSLSAMQREAHTNRCLDESASSTLPSVIAPDAADIDPDWRIDAQESASIASWTCCILCEHTWQPAMPLARRALHLKSCARARSVSPAELLRIVRTASRYPAGAIDGFVVRQPRSASETAAATSADELADAGRPPAALASTSRPKVFSFTVDPASEDRSRGEYGATTETSDDADDFAPETVHVRVGGSAGLSKRSTLIHDRFDDELQTALALSVSAKLADDAQMRLAAEYGGLTLEHLAATGAPGPSGSARAGRKTKHPKIAQSILTPAALSASADRRSTGSDAAPAQPARRGRARKVPSKLLVPEEARALVNLRIAALLSEVAAGSRMPGSSTCKHLPSNLGATGSVAASNHKRKLVAIDPDEPEDAQPAQLRVLCGDAGGPRDEFPAAPECVSMIEVEIGSHVLLWHQSSLDADPPNTPMLRGFERLDTAVTDVSAHAHPADTLDAEPHSAVESDLEPATLARKRPLESPQPESNECERRARLARQIDEIRGASHDAEPPVAGSPPAACPDPASVHHDPRPQDIQAAETADAYPNGAAASAGSPFPVVLQAGPLNPTQPLSLPSSPGAGAFLFWDGALQQSQQHTPVMDKRRISPAPSDAGTVTPTRGRIGQGSGAISVSTRSSPSIIELEADAPLTPVMLTQRPVRRLSDDHSSPVMPSVSERIKRLGKLPVSLSESARRPPPLDGSASTDRGEPAQPSRSSATVEQPGTVEPMPPPQPDRGSSSTSTAAASDPHPPVPPSPFASMSDLEVEFAATMAGIPLGSRADMIASLRTSAINPAAAGFRSLDTAPANVTVVAPRARQTPPRAGGPGTAATSETSDTDADAPSQDLDSMFTSPAMQLAFVENMHARLLAFVRSNEGLHQRVLTFEPLDFDALFGAVLNVPELSRCTRKVLTGFLDKHGISFRGPVVSPTKNRRRHMRSRR</sequence>
<feature type="compositionally biased region" description="Low complexity" evidence="8">
    <location>
        <begin position="949"/>
        <end position="959"/>
    </location>
</feature>
<feature type="region of interest" description="Disordered" evidence="8">
    <location>
        <begin position="807"/>
        <end position="847"/>
    </location>
</feature>
<feature type="compositionally biased region" description="Low complexity" evidence="8">
    <location>
        <begin position="109"/>
        <end position="121"/>
    </location>
</feature>
<dbReference type="Pfam" id="PF09494">
    <property type="entry name" value="Slx4"/>
    <property type="match status" value="1"/>
</dbReference>
<evidence type="ECO:0000256" key="8">
    <source>
        <dbReference type="SAM" id="MobiDB-lite"/>
    </source>
</evidence>
<evidence type="ECO:0000313" key="9">
    <source>
        <dbReference type="EMBL" id="KAL2917956.1"/>
    </source>
</evidence>
<dbReference type="PANTHER" id="PTHR21541">
    <property type="entry name" value="BTB POZ DOMAIN CONTAINING 12"/>
    <property type="match status" value="1"/>
</dbReference>
<feature type="compositionally biased region" description="Polar residues" evidence="8">
    <location>
        <begin position="924"/>
        <end position="933"/>
    </location>
</feature>
<keyword evidence="6" id="KW-0539">Nucleus</keyword>
<evidence type="ECO:0000313" key="10">
    <source>
        <dbReference type="Proteomes" id="UP001527925"/>
    </source>
</evidence>
<reference evidence="9 10" key="1">
    <citation type="submission" date="2023-09" db="EMBL/GenBank/DDBJ databases">
        <title>Pangenome analysis of Batrachochytrium dendrobatidis and related Chytrids.</title>
        <authorList>
            <person name="Yacoub M.N."/>
            <person name="Stajich J.E."/>
            <person name="James T.Y."/>
        </authorList>
    </citation>
    <scope>NUCLEOTIDE SEQUENCE [LARGE SCALE GENOMIC DNA]</scope>
    <source>
        <strain evidence="9 10">JEL0888</strain>
    </source>
</reference>
<keyword evidence="9" id="KW-0540">Nuclease</keyword>
<feature type="region of interest" description="Disordered" evidence="8">
    <location>
        <begin position="1023"/>
        <end position="1055"/>
    </location>
</feature>
<dbReference type="InterPro" id="IPR018574">
    <property type="entry name" value="Structure-sp_endonuc_su_Slx4"/>
</dbReference>
<accession>A0ABR4NER7</accession>
<feature type="region of interest" description="Disordered" evidence="8">
    <location>
        <begin position="666"/>
        <end position="704"/>
    </location>
</feature>
<feature type="region of interest" description="Disordered" evidence="8">
    <location>
        <begin position="719"/>
        <end position="745"/>
    </location>
</feature>
<feature type="region of interest" description="Disordered" evidence="8">
    <location>
        <begin position="869"/>
        <end position="970"/>
    </location>
</feature>
<evidence type="ECO:0000256" key="1">
    <source>
        <dbReference type="ARBA" id="ARBA00004123"/>
    </source>
</evidence>
<feature type="compositionally biased region" description="Low complexity" evidence="8">
    <location>
        <begin position="464"/>
        <end position="474"/>
    </location>
</feature>
<dbReference type="GO" id="GO:0004519">
    <property type="term" value="F:endonuclease activity"/>
    <property type="evidence" value="ECO:0007669"/>
    <property type="project" value="UniProtKB-KW"/>
</dbReference>
<evidence type="ECO:0000256" key="3">
    <source>
        <dbReference type="ARBA" id="ARBA00022763"/>
    </source>
</evidence>
<dbReference type="EMBL" id="JADGIZ020000008">
    <property type="protein sequence ID" value="KAL2917956.1"/>
    <property type="molecule type" value="Genomic_DNA"/>
</dbReference>
<feature type="compositionally biased region" description="Low complexity" evidence="8">
    <location>
        <begin position="58"/>
        <end position="89"/>
    </location>
</feature>
<keyword evidence="3" id="KW-0227">DNA damage</keyword>
<organism evidence="9 10">
    <name type="scientific">Polyrhizophydium stewartii</name>
    <dbReference type="NCBI Taxonomy" id="2732419"/>
    <lineage>
        <taxon>Eukaryota</taxon>
        <taxon>Fungi</taxon>
        <taxon>Fungi incertae sedis</taxon>
        <taxon>Chytridiomycota</taxon>
        <taxon>Chytridiomycota incertae sedis</taxon>
        <taxon>Chytridiomycetes</taxon>
        <taxon>Rhizophydiales</taxon>
        <taxon>Rhizophydiales incertae sedis</taxon>
        <taxon>Polyrhizophydium</taxon>
    </lineage>
</organism>
<proteinExistence type="inferred from homology"/>
<evidence type="ECO:0000256" key="7">
    <source>
        <dbReference type="ARBA" id="ARBA00029496"/>
    </source>
</evidence>
<dbReference type="PANTHER" id="PTHR21541:SF3">
    <property type="entry name" value="STRUCTURE-SPECIFIC ENDONUCLEASE SUBUNIT SLX4"/>
    <property type="match status" value="1"/>
</dbReference>
<protein>
    <recommendedName>
        <fullName evidence="7">Structure-specific endonuclease subunit SLX4</fullName>
    </recommendedName>
</protein>
<keyword evidence="9" id="KW-0255">Endonuclease</keyword>
<feature type="compositionally biased region" description="Low complexity" evidence="8">
    <location>
        <begin position="10"/>
        <end position="19"/>
    </location>
</feature>
<feature type="region of interest" description="Disordered" evidence="8">
    <location>
        <begin position="1"/>
        <end position="92"/>
    </location>
</feature>
<feature type="region of interest" description="Disordered" evidence="8">
    <location>
        <begin position="464"/>
        <end position="520"/>
    </location>
</feature>
<comment type="similarity">
    <text evidence="2">Belongs to the SLX4 family.</text>
</comment>
<evidence type="ECO:0000256" key="4">
    <source>
        <dbReference type="ARBA" id="ARBA00023172"/>
    </source>
</evidence>
<keyword evidence="4" id="KW-0233">DNA recombination</keyword>